<feature type="region of interest" description="Disordered" evidence="4">
    <location>
        <begin position="305"/>
        <end position="360"/>
    </location>
</feature>
<evidence type="ECO:0000256" key="1">
    <source>
        <dbReference type="ARBA" id="ARBA00009224"/>
    </source>
</evidence>
<dbReference type="GO" id="GO:0000266">
    <property type="term" value="P:mitochondrial fission"/>
    <property type="evidence" value="ECO:0007669"/>
    <property type="project" value="TreeGrafter"/>
</dbReference>
<dbReference type="RefSeq" id="XP_013328732.1">
    <property type="nucleotide sequence ID" value="XM_013473278.1"/>
</dbReference>
<dbReference type="AlphaFoldDB" id="A0A0F4YVK6"/>
<evidence type="ECO:0000313" key="5">
    <source>
        <dbReference type="EMBL" id="KKA22120.1"/>
    </source>
</evidence>
<evidence type="ECO:0000256" key="3">
    <source>
        <dbReference type="ARBA" id="ARBA00029631"/>
    </source>
</evidence>
<dbReference type="EMBL" id="LASV01000157">
    <property type="protein sequence ID" value="KKA22120.1"/>
    <property type="molecule type" value="Genomic_DNA"/>
</dbReference>
<proteinExistence type="inferred from homology"/>
<dbReference type="PANTHER" id="PTHR11001">
    <property type="entry name" value="MITOCHONDRIAL FISSION PROCESS PROTEIN 1"/>
    <property type="match status" value="1"/>
</dbReference>
<sequence length="360" mass="40660">MIWGKGDKKDDDGVAHVRDEPRPDFSKQHITREKLPQQLQQLVDRDDDYYDELSVDTTETPYRYAGYANRIRTLLLSAHRYVAYTSDIGESFRPVAHPWLVRGAYAVSWTYILGDVAHEGYKAYLRNRRVLIPPGEAYRDATDLGAQQIIRGMATGNIGGSLTSNHSSKSEGDGESDPLVPWPTTRIPLIEDYRMVIAKRAVFQSIASMALPAFTIHSVVKYSGRALKEAKSSLVRTWLPIGLGLAVVPLLPYAFDEPVEQAVEWSFHTLCRGIGGEEAVTPALPPSETPANKEMPLSSLLKLQSQKKRLEEPSEEKRDTPLTWEEYKEEKRRAREQRKKEREASGIGGWFGFGKKEKDE</sequence>
<organism evidence="5 6">
    <name type="scientific">Rasamsonia emersonii (strain ATCC 16479 / CBS 393.64 / IMI 116815)</name>
    <dbReference type="NCBI Taxonomy" id="1408163"/>
    <lineage>
        <taxon>Eukaryota</taxon>
        <taxon>Fungi</taxon>
        <taxon>Dikarya</taxon>
        <taxon>Ascomycota</taxon>
        <taxon>Pezizomycotina</taxon>
        <taxon>Eurotiomycetes</taxon>
        <taxon>Eurotiomycetidae</taxon>
        <taxon>Eurotiales</taxon>
        <taxon>Trichocomaceae</taxon>
        <taxon>Rasamsonia</taxon>
    </lineage>
</organism>
<dbReference type="GO" id="GO:0005739">
    <property type="term" value="C:mitochondrion"/>
    <property type="evidence" value="ECO:0007669"/>
    <property type="project" value="TreeGrafter"/>
</dbReference>
<dbReference type="GeneID" id="25316209"/>
<evidence type="ECO:0000256" key="4">
    <source>
        <dbReference type="SAM" id="MobiDB-lite"/>
    </source>
</evidence>
<feature type="region of interest" description="Disordered" evidence="4">
    <location>
        <begin position="1"/>
        <end position="30"/>
    </location>
</feature>
<dbReference type="Proteomes" id="UP000053958">
    <property type="component" value="Unassembled WGS sequence"/>
</dbReference>
<dbReference type="PANTHER" id="PTHR11001:SF2">
    <property type="entry name" value="MITOCHONDRIAL FISSION PROCESS PROTEIN 1"/>
    <property type="match status" value="1"/>
</dbReference>
<dbReference type="OrthoDB" id="424969at2759"/>
<accession>A0A0F4YVK6</accession>
<evidence type="ECO:0000313" key="6">
    <source>
        <dbReference type="Proteomes" id="UP000053958"/>
    </source>
</evidence>
<name>A0A0F4YVK6_RASE3</name>
<protein>
    <recommendedName>
        <fullName evidence="2">Mitochondrial fission process protein 1</fullName>
    </recommendedName>
    <alternativeName>
        <fullName evidence="3">Mitochondrial 18 kDa protein</fullName>
    </alternativeName>
</protein>
<reference evidence="5 6" key="1">
    <citation type="submission" date="2015-04" db="EMBL/GenBank/DDBJ databases">
        <authorList>
            <person name="Heijne W.H."/>
            <person name="Fedorova N.D."/>
            <person name="Nierman W.C."/>
            <person name="Vollebregt A.W."/>
            <person name="Zhao Z."/>
            <person name="Wu L."/>
            <person name="Kumar M."/>
            <person name="Stam H."/>
            <person name="van den Berg M.A."/>
            <person name="Pel H.J."/>
        </authorList>
    </citation>
    <scope>NUCLEOTIDE SEQUENCE [LARGE SCALE GENOMIC DNA]</scope>
    <source>
        <strain evidence="5 6">CBS 393.64</strain>
    </source>
</reference>
<feature type="compositionally biased region" description="Basic and acidic residues" evidence="4">
    <location>
        <begin position="308"/>
        <end position="344"/>
    </location>
</feature>
<comment type="similarity">
    <text evidence="1">Belongs to the MTFP1 family.</text>
</comment>
<gene>
    <name evidence="5" type="ORF">T310_3860</name>
</gene>
<keyword evidence="6" id="KW-1185">Reference proteome</keyword>
<comment type="caution">
    <text evidence="5">The sequence shown here is derived from an EMBL/GenBank/DDBJ whole genome shotgun (WGS) entry which is preliminary data.</text>
</comment>
<dbReference type="Pfam" id="PF10558">
    <property type="entry name" value="MTP18"/>
    <property type="match status" value="1"/>
</dbReference>
<dbReference type="InterPro" id="IPR019560">
    <property type="entry name" value="Mitochondrial_18_kDa_protein"/>
</dbReference>
<evidence type="ECO:0000256" key="2">
    <source>
        <dbReference type="ARBA" id="ARBA00017835"/>
    </source>
</evidence>